<dbReference type="InterPro" id="IPR050951">
    <property type="entry name" value="Retrovirus_Pol_polyprotein"/>
</dbReference>
<dbReference type="PANTHER" id="PTHR37984">
    <property type="entry name" value="PROTEIN CBG26694"/>
    <property type="match status" value="1"/>
</dbReference>
<keyword evidence="3" id="KW-1185">Reference proteome</keyword>
<name>A0ABM4CRS3_HYDVU</name>
<feature type="domain" description="OTU" evidence="1">
    <location>
        <begin position="525"/>
        <end position="666"/>
    </location>
</feature>
<dbReference type="Proteomes" id="UP001652625">
    <property type="component" value="Chromosome 10"/>
</dbReference>
<feature type="domain" description="Integrase catalytic" evidence="2">
    <location>
        <begin position="232"/>
        <end position="309"/>
    </location>
</feature>
<dbReference type="InterPro" id="IPR041588">
    <property type="entry name" value="Integrase_H2C2"/>
</dbReference>
<dbReference type="RefSeq" id="XP_065664581.1">
    <property type="nucleotide sequence ID" value="XM_065808509.1"/>
</dbReference>
<evidence type="ECO:0000259" key="1">
    <source>
        <dbReference type="PROSITE" id="PS50802"/>
    </source>
</evidence>
<dbReference type="CDD" id="cd22755">
    <property type="entry name" value="OTU_CeDUB-like"/>
    <property type="match status" value="1"/>
</dbReference>
<evidence type="ECO:0000313" key="4">
    <source>
        <dbReference type="RefSeq" id="XP_065664581.1"/>
    </source>
</evidence>
<dbReference type="InterPro" id="IPR036397">
    <property type="entry name" value="RNaseH_sf"/>
</dbReference>
<dbReference type="Gene3D" id="3.90.70.80">
    <property type="match status" value="1"/>
</dbReference>
<organism evidence="3 4">
    <name type="scientific">Hydra vulgaris</name>
    <name type="common">Hydra</name>
    <name type="synonym">Hydra attenuata</name>
    <dbReference type="NCBI Taxonomy" id="6087"/>
    <lineage>
        <taxon>Eukaryota</taxon>
        <taxon>Metazoa</taxon>
        <taxon>Cnidaria</taxon>
        <taxon>Hydrozoa</taxon>
        <taxon>Hydroidolina</taxon>
        <taxon>Anthoathecata</taxon>
        <taxon>Aplanulata</taxon>
        <taxon>Hydridae</taxon>
        <taxon>Hydra</taxon>
    </lineage>
</organism>
<dbReference type="Pfam" id="PF17921">
    <property type="entry name" value="Integrase_H2C2"/>
    <property type="match status" value="1"/>
</dbReference>
<dbReference type="GeneID" id="136086224"/>
<gene>
    <name evidence="4" type="primary">LOC136086224</name>
</gene>
<reference evidence="4" key="1">
    <citation type="submission" date="2025-08" db="UniProtKB">
        <authorList>
            <consortium name="RefSeq"/>
        </authorList>
    </citation>
    <scope>IDENTIFICATION</scope>
</reference>
<evidence type="ECO:0000313" key="3">
    <source>
        <dbReference type="Proteomes" id="UP001652625"/>
    </source>
</evidence>
<sequence>MAEKNSTEIGESRSFEKIIKEPNFYDIENYLSSGIFPEHLQGRENIGIKTNFKKQSDRFVIVNGMLHYKYKKILQVTSGPETLCVVKDQMSRDQYKKAAHDGLGTSTESKALGGHVGRDKTIWKLIDSGYWWPNMNKDIRNYVATCVSCQKSNSKMKKVSPELHSIPVPTKVWHQVGVDLCSLPKNPEGYVGICVVVDYFSKWVEAKPIYNKSAEEVSRFLYELICRHGFSENLFDLTGTCQRITSAYHPQANGLVERANRTIQGSMLKVLNGEQEKWPLSLDGILFAFRTTRHKSTGVTPFQIMYAREPVLPLHCINNEQSLTLDVPVDLDKEGILELVDLHENLKQIKNIQCIIHEEVEKNIKKSQLRQKKDYEKRHKNQIQFNIGDEVFVYNLRRADRKGDKGKSVWDGPYEVIEIFIDKGLYQLKQKNGEILRTKHHGSNMKLFEKRSEIETPKKRCDEVSDIKSEPLKIVEVLVSKSNSFTPTNSKWRTRKCSLLKIEDEIPYKKGFAIRKKKLQLGKPIKVDKMEGDGNCLFRALSQEVCLSQEFYKILRQLAINTLLKAEYRNAFYAYISKSVIKYISDSKMDTDHIWGTDVEIYALATALDTPIAVYYKPPEALVFSWYFYKPLLKDANNFKLMEIKENDQIVYLQNTGVHYDRVVTVG</sequence>
<dbReference type="InterPro" id="IPR003323">
    <property type="entry name" value="OTU_dom"/>
</dbReference>
<evidence type="ECO:0000259" key="2">
    <source>
        <dbReference type="PROSITE" id="PS50994"/>
    </source>
</evidence>
<dbReference type="InterPro" id="IPR001584">
    <property type="entry name" value="Integrase_cat-core"/>
</dbReference>
<dbReference type="SUPFAM" id="SSF54001">
    <property type="entry name" value="Cysteine proteinases"/>
    <property type="match status" value="1"/>
</dbReference>
<dbReference type="Pfam" id="PF02338">
    <property type="entry name" value="OTU"/>
    <property type="match status" value="1"/>
</dbReference>
<accession>A0ABM4CRS3</accession>
<protein>
    <submittedName>
        <fullName evidence="4">Uncharacterized protein LOC136086224</fullName>
    </submittedName>
</protein>
<dbReference type="Gene3D" id="3.30.420.10">
    <property type="entry name" value="Ribonuclease H-like superfamily/Ribonuclease H"/>
    <property type="match status" value="1"/>
</dbReference>
<dbReference type="PROSITE" id="PS50802">
    <property type="entry name" value="OTU"/>
    <property type="match status" value="1"/>
</dbReference>
<dbReference type="SUPFAM" id="SSF53098">
    <property type="entry name" value="Ribonuclease H-like"/>
    <property type="match status" value="1"/>
</dbReference>
<proteinExistence type="predicted"/>
<dbReference type="PROSITE" id="PS50994">
    <property type="entry name" value="INTEGRASE"/>
    <property type="match status" value="1"/>
</dbReference>
<dbReference type="Gene3D" id="1.10.340.70">
    <property type="match status" value="1"/>
</dbReference>
<dbReference type="InterPro" id="IPR038765">
    <property type="entry name" value="Papain-like_cys_pep_sf"/>
</dbReference>
<dbReference type="PANTHER" id="PTHR37984:SF5">
    <property type="entry name" value="PROTEIN NYNRIN-LIKE"/>
    <property type="match status" value="1"/>
</dbReference>
<dbReference type="InterPro" id="IPR012337">
    <property type="entry name" value="RNaseH-like_sf"/>
</dbReference>